<dbReference type="SUPFAM" id="SSF46785">
    <property type="entry name" value="Winged helix' DNA-binding domain"/>
    <property type="match status" value="1"/>
</dbReference>
<comment type="caution">
    <text evidence="6">The sequence shown here is derived from an EMBL/GenBank/DDBJ whole genome shotgun (WGS) entry which is preliminary data.</text>
</comment>
<dbReference type="Pfam" id="PF00126">
    <property type="entry name" value="HTH_1"/>
    <property type="match status" value="1"/>
</dbReference>
<comment type="similarity">
    <text evidence="1">Belongs to the LysR transcriptional regulatory family.</text>
</comment>
<name>A0ABS3VR80_MICEH</name>
<dbReference type="PROSITE" id="PS50931">
    <property type="entry name" value="HTH_LYSR"/>
    <property type="match status" value="1"/>
</dbReference>
<feature type="domain" description="HTH lysR-type" evidence="5">
    <location>
        <begin position="3"/>
        <end position="60"/>
    </location>
</feature>
<dbReference type="InterPro" id="IPR036390">
    <property type="entry name" value="WH_DNA-bd_sf"/>
</dbReference>
<keyword evidence="7" id="KW-1185">Reference proteome</keyword>
<dbReference type="Gene3D" id="3.40.190.10">
    <property type="entry name" value="Periplasmic binding protein-like II"/>
    <property type="match status" value="2"/>
</dbReference>
<dbReference type="InterPro" id="IPR000847">
    <property type="entry name" value="LysR_HTH_N"/>
</dbReference>
<dbReference type="InterPro" id="IPR005119">
    <property type="entry name" value="LysR_subst-bd"/>
</dbReference>
<dbReference type="EMBL" id="WVUH01000095">
    <property type="protein sequence ID" value="MBO4206983.1"/>
    <property type="molecule type" value="Genomic_DNA"/>
</dbReference>
<reference evidence="6 7" key="1">
    <citation type="submission" date="2019-12" db="EMBL/GenBank/DDBJ databases">
        <title>Whole genome sequencing of endophytic Actinobacterium Micromonospora sp. MPMI6T.</title>
        <authorList>
            <person name="Evv R."/>
            <person name="Podile A.R."/>
        </authorList>
    </citation>
    <scope>NUCLEOTIDE SEQUENCE [LARGE SCALE GENOMIC DNA]</scope>
    <source>
        <strain evidence="6 7">MPMI6</strain>
    </source>
</reference>
<evidence type="ECO:0000259" key="5">
    <source>
        <dbReference type="PROSITE" id="PS50931"/>
    </source>
</evidence>
<evidence type="ECO:0000313" key="6">
    <source>
        <dbReference type="EMBL" id="MBO4206983.1"/>
    </source>
</evidence>
<sequence length="295" mass="31321">MKVSLDLLRSFLAVYRAGSVTGAAELLGLAQPTVTAQLRALEEAVGRPLFDRLPRGVLPTPAGDELARRVAEPIDRLDVVLADQTEASFPRTVYLGGPAEILGERVLPALAGPVADGLALRVTSGLPDQLLDQLTAGRLDLVVASVRPRRRGLTVDPFYDEEFALVAAPVWAERIGTPVTPHALRAVPLVAYGEDAPILRRYWRTVFDTRLTGTPGLVVADLRAVLGAVLAGAGVSVLPTYLCRGPLATGALRLLLEPPVPPLNTLFLAARPPVAARSDVALVRRTLIRAAAAGW</sequence>
<proteinExistence type="inferred from homology"/>
<dbReference type="PANTHER" id="PTHR30126:SF39">
    <property type="entry name" value="HTH-TYPE TRANSCRIPTIONAL REGULATOR CYSL"/>
    <property type="match status" value="1"/>
</dbReference>
<evidence type="ECO:0000256" key="4">
    <source>
        <dbReference type="ARBA" id="ARBA00023163"/>
    </source>
</evidence>
<keyword evidence="2" id="KW-0805">Transcription regulation</keyword>
<dbReference type="Gene3D" id="1.10.10.10">
    <property type="entry name" value="Winged helix-like DNA-binding domain superfamily/Winged helix DNA-binding domain"/>
    <property type="match status" value="1"/>
</dbReference>
<evidence type="ECO:0000256" key="2">
    <source>
        <dbReference type="ARBA" id="ARBA00023015"/>
    </source>
</evidence>
<dbReference type="SUPFAM" id="SSF53850">
    <property type="entry name" value="Periplasmic binding protein-like II"/>
    <property type="match status" value="1"/>
</dbReference>
<dbReference type="RefSeq" id="WP_208813882.1">
    <property type="nucleotide sequence ID" value="NZ_WVUH01000095.1"/>
</dbReference>
<evidence type="ECO:0000313" key="7">
    <source>
        <dbReference type="Proteomes" id="UP000823521"/>
    </source>
</evidence>
<evidence type="ECO:0000256" key="1">
    <source>
        <dbReference type="ARBA" id="ARBA00009437"/>
    </source>
</evidence>
<protein>
    <submittedName>
        <fullName evidence="6">LysR family transcriptional regulator</fullName>
    </submittedName>
</protein>
<accession>A0ABS3VR80</accession>
<organism evidence="6 7">
    <name type="scientific">Micromonospora echinofusca</name>
    <dbReference type="NCBI Taxonomy" id="47858"/>
    <lineage>
        <taxon>Bacteria</taxon>
        <taxon>Bacillati</taxon>
        <taxon>Actinomycetota</taxon>
        <taxon>Actinomycetes</taxon>
        <taxon>Micromonosporales</taxon>
        <taxon>Micromonosporaceae</taxon>
        <taxon>Micromonospora</taxon>
    </lineage>
</organism>
<gene>
    <name evidence="6" type="ORF">GSF22_13345</name>
</gene>
<dbReference type="PANTHER" id="PTHR30126">
    <property type="entry name" value="HTH-TYPE TRANSCRIPTIONAL REGULATOR"/>
    <property type="match status" value="1"/>
</dbReference>
<dbReference type="Pfam" id="PF03466">
    <property type="entry name" value="LysR_substrate"/>
    <property type="match status" value="1"/>
</dbReference>
<dbReference type="Proteomes" id="UP000823521">
    <property type="component" value="Unassembled WGS sequence"/>
</dbReference>
<dbReference type="InterPro" id="IPR036388">
    <property type="entry name" value="WH-like_DNA-bd_sf"/>
</dbReference>
<evidence type="ECO:0000256" key="3">
    <source>
        <dbReference type="ARBA" id="ARBA00023125"/>
    </source>
</evidence>
<dbReference type="PRINTS" id="PR00039">
    <property type="entry name" value="HTHLYSR"/>
</dbReference>
<keyword evidence="4" id="KW-0804">Transcription</keyword>
<dbReference type="CDD" id="cd05466">
    <property type="entry name" value="PBP2_LTTR_substrate"/>
    <property type="match status" value="1"/>
</dbReference>
<keyword evidence="3" id="KW-0238">DNA-binding</keyword>